<evidence type="ECO:0000313" key="1">
    <source>
        <dbReference type="EMBL" id="GEO19016.1"/>
    </source>
</evidence>
<gene>
    <name evidence="1" type="ORF">MAE02_67120</name>
</gene>
<organism evidence="1 2">
    <name type="scientific">Microvirga aerophila</name>
    <dbReference type="NCBI Taxonomy" id="670291"/>
    <lineage>
        <taxon>Bacteria</taxon>
        <taxon>Pseudomonadati</taxon>
        <taxon>Pseudomonadota</taxon>
        <taxon>Alphaproteobacteria</taxon>
        <taxon>Hyphomicrobiales</taxon>
        <taxon>Methylobacteriaceae</taxon>
        <taxon>Microvirga</taxon>
    </lineage>
</organism>
<accession>A0A512C471</accession>
<name>A0A512C471_9HYPH</name>
<proteinExistence type="predicted"/>
<dbReference type="Proteomes" id="UP000321085">
    <property type="component" value="Unassembled WGS sequence"/>
</dbReference>
<evidence type="ECO:0000313" key="2">
    <source>
        <dbReference type="Proteomes" id="UP000321085"/>
    </source>
</evidence>
<keyword evidence="2" id="KW-1185">Reference proteome</keyword>
<protein>
    <submittedName>
        <fullName evidence="1">Uncharacterized protein</fullName>
    </submittedName>
</protein>
<dbReference type="AlphaFoldDB" id="A0A512C471"/>
<dbReference type="EMBL" id="BJYU01000295">
    <property type="protein sequence ID" value="GEO19016.1"/>
    <property type="molecule type" value="Genomic_DNA"/>
</dbReference>
<comment type="caution">
    <text evidence="1">The sequence shown here is derived from an EMBL/GenBank/DDBJ whole genome shotgun (WGS) entry which is preliminary data.</text>
</comment>
<sequence>MPMAGKARTRPSFKKHTRRYREVIALARTLEGQKNLAKKRRYANRHG</sequence>
<reference evidence="1 2" key="1">
    <citation type="submission" date="2019-07" db="EMBL/GenBank/DDBJ databases">
        <title>Whole genome shotgun sequence of Microvirga aerophila NBRC 106136.</title>
        <authorList>
            <person name="Hosoyama A."/>
            <person name="Uohara A."/>
            <person name="Ohji S."/>
            <person name="Ichikawa N."/>
        </authorList>
    </citation>
    <scope>NUCLEOTIDE SEQUENCE [LARGE SCALE GENOMIC DNA]</scope>
    <source>
        <strain evidence="1 2">NBRC 106136</strain>
    </source>
</reference>